<reference evidence="2 3" key="1">
    <citation type="submission" date="2018-10" db="EMBL/GenBank/DDBJ databases">
        <title>Fifty Aureobasidium pullulans genomes reveal a recombining polyextremotolerant generalist.</title>
        <authorList>
            <person name="Gostincar C."/>
            <person name="Turk M."/>
            <person name="Zajc J."/>
            <person name="Gunde-Cimerman N."/>
        </authorList>
    </citation>
    <scope>NUCLEOTIDE SEQUENCE [LARGE SCALE GENOMIC DNA]</scope>
    <source>
        <strain evidence="2 3">EXF-6604</strain>
    </source>
</reference>
<organism evidence="2 3">
    <name type="scientific">Aureobasidium pullulans</name>
    <name type="common">Black yeast</name>
    <name type="synonym">Pullularia pullulans</name>
    <dbReference type="NCBI Taxonomy" id="5580"/>
    <lineage>
        <taxon>Eukaryota</taxon>
        <taxon>Fungi</taxon>
        <taxon>Dikarya</taxon>
        <taxon>Ascomycota</taxon>
        <taxon>Pezizomycotina</taxon>
        <taxon>Dothideomycetes</taxon>
        <taxon>Dothideomycetidae</taxon>
        <taxon>Dothideales</taxon>
        <taxon>Saccotheciaceae</taxon>
        <taxon>Aureobasidium</taxon>
    </lineage>
</organism>
<name>A0A4S9K6Q5_AURPU</name>
<evidence type="ECO:0000313" key="3">
    <source>
        <dbReference type="Proteomes" id="UP000306584"/>
    </source>
</evidence>
<gene>
    <name evidence="2" type="ORF">D6D01_08968</name>
</gene>
<dbReference type="AlphaFoldDB" id="A0A4S9K6Q5"/>
<protein>
    <submittedName>
        <fullName evidence="2">Uncharacterized protein</fullName>
    </submittedName>
</protein>
<proteinExistence type="predicted"/>
<sequence length="292" mass="32824">MQVVGHALIRGREGLGNASNDQTSPSEAPIRLVFLAASQEYDQRDKPTVMLAKISNSIDSQNTDADGPDVSIRPLKGHSVDPEDRQPLVEIMAKHHDIDTHEALLKRVQMALTIAINVFDLYESECLPINLSIADVYTYQDALLSQSEYSKVQYRDQMYFLTRDSEDSIPKPTPFDHMHERSPYFRDILLHRLGVMLFEIGHELEYQDVLALPESPIGTLEDQLRDHANIINRSIKEIGGGPKYRDLVRSCLSGSLGQDLGNAAESSFARRVISELETIEVGIANAIRRENR</sequence>
<dbReference type="EMBL" id="QZBD01000557">
    <property type="protein sequence ID" value="THY11301.1"/>
    <property type="molecule type" value="Genomic_DNA"/>
</dbReference>
<feature type="region of interest" description="Disordered" evidence="1">
    <location>
        <begin position="60"/>
        <end position="81"/>
    </location>
</feature>
<evidence type="ECO:0000313" key="2">
    <source>
        <dbReference type="EMBL" id="THY11301.1"/>
    </source>
</evidence>
<evidence type="ECO:0000256" key="1">
    <source>
        <dbReference type="SAM" id="MobiDB-lite"/>
    </source>
</evidence>
<accession>A0A4S9K6Q5</accession>
<dbReference type="Proteomes" id="UP000306584">
    <property type="component" value="Unassembled WGS sequence"/>
</dbReference>
<comment type="caution">
    <text evidence="2">The sequence shown here is derived from an EMBL/GenBank/DDBJ whole genome shotgun (WGS) entry which is preliminary data.</text>
</comment>